<dbReference type="InterPro" id="IPR029752">
    <property type="entry name" value="D-isomer_DH_CS1"/>
</dbReference>
<gene>
    <name evidence="7" type="ORF">H072_5145</name>
</gene>
<dbReference type="AlphaFoldDB" id="S8ADA2"/>
<dbReference type="HOGENOM" id="CLU_019796_1_1_1"/>
<keyword evidence="2 4" id="KW-0560">Oxidoreductase</keyword>
<dbReference type="SUPFAM" id="SSF51735">
    <property type="entry name" value="NAD(P)-binding Rossmann-fold domains"/>
    <property type="match status" value="1"/>
</dbReference>
<dbReference type="Pfam" id="PF00389">
    <property type="entry name" value="2-Hacid_dh"/>
    <property type="match status" value="1"/>
</dbReference>
<accession>S8ADA2</accession>
<dbReference type="PANTHER" id="PTHR43026">
    <property type="entry name" value="2-HYDROXYACID DEHYDROGENASE HOMOLOG 1-RELATED"/>
    <property type="match status" value="1"/>
</dbReference>
<dbReference type="InterPro" id="IPR058205">
    <property type="entry name" value="D-LDH-like"/>
</dbReference>
<feature type="domain" description="D-isomer specific 2-hydroxyacid dehydrogenase catalytic" evidence="5">
    <location>
        <begin position="6"/>
        <end position="328"/>
    </location>
</feature>
<dbReference type="PANTHER" id="PTHR43026:SF1">
    <property type="entry name" value="2-HYDROXYACID DEHYDROGENASE HOMOLOG 1-RELATED"/>
    <property type="match status" value="1"/>
</dbReference>
<dbReference type="InterPro" id="IPR029753">
    <property type="entry name" value="D-isomer_DH_CS"/>
</dbReference>
<reference evidence="7 8" key="1">
    <citation type="journal article" date="2013" name="PLoS Genet.">
        <title>Genomic mechanisms accounting for the adaptation to parasitism in nematode-trapping fungi.</title>
        <authorList>
            <person name="Meerupati T."/>
            <person name="Andersson K.M."/>
            <person name="Friman E."/>
            <person name="Kumar D."/>
            <person name="Tunlid A."/>
            <person name="Ahren D."/>
        </authorList>
    </citation>
    <scope>NUCLEOTIDE SEQUENCE [LARGE SCALE GENOMIC DNA]</scope>
    <source>
        <strain evidence="7 8">CBS 200.50</strain>
    </source>
</reference>
<dbReference type="STRING" id="1284197.S8ADA2"/>
<reference evidence="8" key="2">
    <citation type="submission" date="2013-04" db="EMBL/GenBank/DDBJ databases">
        <title>Genomic mechanisms accounting for the adaptation to parasitism in nematode-trapping fungi.</title>
        <authorList>
            <person name="Ahren D.G."/>
        </authorList>
    </citation>
    <scope>NUCLEOTIDE SEQUENCE [LARGE SCALE GENOMIC DNA]</scope>
    <source>
        <strain evidence="8">CBS 200.50</strain>
    </source>
</reference>
<feature type="domain" description="D-isomer specific 2-hydroxyacid dehydrogenase NAD-binding" evidence="6">
    <location>
        <begin position="113"/>
        <end position="298"/>
    </location>
</feature>
<name>S8ADA2_DACHA</name>
<organism evidence="7 8">
    <name type="scientific">Dactylellina haptotyla (strain CBS 200.50)</name>
    <name type="common">Nematode-trapping fungus</name>
    <name type="synonym">Monacrosporium haptotylum</name>
    <dbReference type="NCBI Taxonomy" id="1284197"/>
    <lineage>
        <taxon>Eukaryota</taxon>
        <taxon>Fungi</taxon>
        <taxon>Dikarya</taxon>
        <taxon>Ascomycota</taxon>
        <taxon>Pezizomycotina</taxon>
        <taxon>Orbiliomycetes</taxon>
        <taxon>Orbiliales</taxon>
        <taxon>Orbiliaceae</taxon>
        <taxon>Dactylellina</taxon>
    </lineage>
</organism>
<comment type="similarity">
    <text evidence="1 4">Belongs to the D-isomer specific 2-hydroxyacid dehydrogenase family.</text>
</comment>
<dbReference type="CDD" id="cd12183">
    <property type="entry name" value="LDH_like_2"/>
    <property type="match status" value="1"/>
</dbReference>
<keyword evidence="3" id="KW-0520">NAD</keyword>
<dbReference type="GO" id="GO:0008720">
    <property type="term" value="F:D-lactate dehydrogenase (NAD+) activity"/>
    <property type="evidence" value="ECO:0007669"/>
    <property type="project" value="TreeGrafter"/>
</dbReference>
<evidence type="ECO:0000259" key="6">
    <source>
        <dbReference type="Pfam" id="PF02826"/>
    </source>
</evidence>
<evidence type="ECO:0000256" key="1">
    <source>
        <dbReference type="ARBA" id="ARBA00005854"/>
    </source>
</evidence>
<proteinExistence type="inferred from homology"/>
<dbReference type="OrthoDB" id="298012at2759"/>
<dbReference type="Pfam" id="PF02826">
    <property type="entry name" value="2-Hacid_dh_C"/>
    <property type="match status" value="1"/>
</dbReference>
<protein>
    <recommendedName>
        <fullName evidence="9">S-adenosyl-L-homocysteine hydrolase NAD binding domain-containing protein</fullName>
    </recommendedName>
</protein>
<evidence type="ECO:0000256" key="3">
    <source>
        <dbReference type="ARBA" id="ARBA00023027"/>
    </source>
</evidence>
<dbReference type="GO" id="GO:0051287">
    <property type="term" value="F:NAD binding"/>
    <property type="evidence" value="ECO:0007669"/>
    <property type="project" value="InterPro"/>
</dbReference>
<dbReference type="PROSITE" id="PS00065">
    <property type="entry name" value="D_2_HYDROXYACID_DH_1"/>
    <property type="match status" value="1"/>
</dbReference>
<evidence type="ECO:0008006" key="9">
    <source>
        <dbReference type="Google" id="ProtNLM"/>
    </source>
</evidence>
<dbReference type="Gene3D" id="3.40.50.720">
    <property type="entry name" value="NAD(P)-binding Rossmann-like Domain"/>
    <property type="match status" value="2"/>
</dbReference>
<dbReference type="InterPro" id="IPR006139">
    <property type="entry name" value="D-isomer_2_OHA_DH_cat_dom"/>
</dbReference>
<evidence type="ECO:0000256" key="2">
    <source>
        <dbReference type="ARBA" id="ARBA00023002"/>
    </source>
</evidence>
<dbReference type="OMA" id="VIVTAHQ"/>
<evidence type="ECO:0000259" key="5">
    <source>
        <dbReference type="Pfam" id="PF00389"/>
    </source>
</evidence>
<dbReference type="Proteomes" id="UP000015100">
    <property type="component" value="Unassembled WGS sequence"/>
</dbReference>
<dbReference type="PROSITE" id="PS00670">
    <property type="entry name" value="D_2_HYDROXYACID_DH_2"/>
    <property type="match status" value="1"/>
</dbReference>
<evidence type="ECO:0000313" key="8">
    <source>
        <dbReference type="Proteomes" id="UP000015100"/>
    </source>
</evidence>
<comment type="caution">
    <text evidence="7">The sequence shown here is derived from an EMBL/GenBank/DDBJ whole genome shotgun (WGS) entry which is preliminary data.</text>
</comment>
<sequence length="350" mass="38544">MRISVFSAHKYERDHLERARKIAGLAASFDYYEVSLTSKTVSLAETASAVCVFVNDILDDSILEKLNLYGCKAILLRCAGYNNVDMVSAKKLGFFVANVPSYSPESVAEYAVGLIQTLNRKIFLAHDRVRMGNFLLDGLLGICLKGKTVGIVGTGRIGMCFARIMNGFGCRLLAYDPYQNNDFLRYGTYTNLDNLLAESDIISLHCPLFEGTTHIINKNTLHKMKTGAILVNVSRGGLVDTEATINSLKEKHLGGFAADVYEREGLVFYLDHSTDIIADDALMLLTTFPNVIITGHQAFFTEEALAEITKTTVDNAICFFQKSNCANNLVVQNAIPPQDAKPAPTKFDPK</sequence>
<dbReference type="InterPro" id="IPR006140">
    <property type="entry name" value="D-isomer_DH_NAD-bd"/>
</dbReference>
<keyword evidence="8" id="KW-1185">Reference proteome</keyword>
<evidence type="ECO:0000313" key="7">
    <source>
        <dbReference type="EMBL" id="EPS40980.1"/>
    </source>
</evidence>
<dbReference type="EMBL" id="AQGS01000267">
    <property type="protein sequence ID" value="EPS40980.1"/>
    <property type="molecule type" value="Genomic_DNA"/>
</dbReference>
<dbReference type="eggNOG" id="KOG0068">
    <property type="taxonomic scope" value="Eukaryota"/>
</dbReference>
<dbReference type="InterPro" id="IPR036291">
    <property type="entry name" value="NAD(P)-bd_dom_sf"/>
</dbReference>
<dbReference type="SUPFAM" id="SSF52283">
    <property type="entry name" value="Formate/glycerate dehydrogenase catalytic domain-like"/>
    <property type="match status" value="1"/>
</dbReference>
<evidence type="ECO:0000256" key="4">
    <source>
        <dbReference type="RuleBase" id="RU003719"/>
    </source>
</evidence>
<dbReference type="PROSITE" id="PS00671">
    <property type="entry name" value="D_2_HYDROXYACID_DH_3"/>
    <property type="match status" value="1"/>
</dbReference>